<name>A0A382DCJ9_9ZZZZ</name>
<keyword evidence="5" id="KW-0560">Oxidoreductase</keyword>
<feature type="non-terminal residue" evidence="8">
    <location>
        <position position="1"/>
    </location>
</feature>
<dbReference type="InterPro" id="IPR051473">
    <property type="entry name" value="P2Ox-like"/>
</dbReference>
<dbReference type="PANTHER" id="PTHR42784">
    <property type="entry name" value="PYRANOSE 2-OXIDASE"/>
    <property type="match status" value="1"/>
</dbReference>
<dbReference type="EMBL" id="UINC01038566">
    <property type="protein sequence ID" value="SVB35762.1"/>
    <property type="molecule type" value="Genomic_DNA"/>
</dbReference>
<dbReference type="SUPFAM" id="SSF54373">
    <property type="entry name" value="FAD-linked reductases, C-terminal domain"/>
    <property type="match status" value="1"/>
</dbReference>
<comment type="similarity">
    <text evidence="2">Belongs to the GMC oxidoreductase family.</text>
</comment>
<reference evidence="8" key="1">
    <citation type="submission" date="2018-05" db="EMBL/GenBank/DDBJ databases">
        <authorList>
            <person name="Lanie J.A."/>
            <person name="Ng W.-L."/>
            <person name="Kazmierczak K.M."/>
            <person name="Andrzejewski T.M."/>
            <person name="Davidsen T.M."/>
            <person name="Wayne K.J."/>
            <person name="Tettelin H."/>
            <person name="Glass J.I."/>
            <person name="Rusch D."/>
            <person name="Podicherti R."/>
            <person name="Tsui H.-C.T."/>
            <person name="Winkler M.E."/>
        </authorList>
    </citation>
    <scope>NUCLEOTIDE SEQUENCE</scope>
</reference>
<feature type="domain" description="Glucose-methanol-choline oxidoreductase C-terminal" evidence="7">
    <location>
        <begin position="366"/>
        <end position="485"/>
    </location>
</feature>
<dbReference type="PANTHER" id="PTHR42784:SF1">
    <property type="entry name" value="PYRANOSE 2-OXIDASE"/>
    <property type="match status" value="1"/>
</dbReference>
<gene>
    <name evidence="8" type="ORF">METZ01_LOCUS188616</name>
</gene>
<evidence type="ECO:0000259" key="6">
    <source>
        <dbReference type="Pfam" id="PF00732"/>
    </source>
</evidence>
<evidence type="ECO:0000256" key="4">
    <source>
        <dbReference type="ARBA" id="ARBA00022827"/>
    </source>
</evidence>
<sequence length="502" mass="56285">DQGDRKLFNDEYKIQKQCYAFGEATKNFFVNDKKHPYTHDTDKPYSWIRGYQLGGRSLMWARQSYRLSNLDFEANARDGIEIDWPVRYEEIAPWYDYVEEFIGVSGQTEGIPQLPDGIFQPPMEMSCVELALKESIEKTYPDRIMTIGRTAVLTQPKGDRAACHYCGPCHRGCSTGSYFSSLSATLPAALETNNLTIRPNSIVHSVIYDESKDKASGVRVIDANTHDAQEFTAKIIFLCASTLGTTQILLNSSSPRFSTGLANSSGVLGHYLMDHTYESGAYGTFPGFEDKYYSGRRPNGTYIPRFQNINNKNPNYLRGYGFQGYSQREGWSRGTQMPGFGAEFKHALRKPGPWRIGLDGFGECLPRKENYAKLDSKKVDVWGIPLLKINATWSENERQIEKDASITAAEMLDASGVKDVIPYINDTPPGLGIHEMGTARMGKDPKTSVLNRYNQCHDVSNLFVTDGSFMTSSACQNPSLTYMAFTARACNYAVEEMKKGNL</sequence>
<dbReference type="AlphaFoldDB" id="A0A382DCJ9"/>
<dbReference type="InterPro" id="IPR036188">
    <property type="entry name" value="FAD/NAD-bd_sf"/>
</dbReference>
<evidence type="ECO:0008006" key="9">
    <source>
        <dbReference type="Google" id="ProtNLM"/>
    </source>
</evidence>
<dbReference type="Gene3D" id="3.50.50.60">
    <property type="entry name" value="FAD/NAD(P)-binding domain"/>
    <property type="match status" value="2"/>
</dbReference>
<organism evidence="8">
    <name type="scientific">marine metagenome</name>
    <dbReference type="NCBI Taxonomy" id="408172"/>
    <lineage>
        <taxon>unclassified sequences</taxon>
        <taxon>metagenomes</taxon>
        <taxon>ecological metagenomes</taxon>
    </lineage>
</organism>
<evidence type="ECO:0000256" key="2">
    <source>
        <dbReference type="ARBA" id="ARBA00010790"/>
    </source>
</evidence>
<dbReference type="GO" id="GO:0016614">
    <property type="term" value="F:oxidoreductase activity, acting on CH-OH group of donors"/>
    <property type="evidence" value="ECO:0007669"/>
    <property type="project" value="InterPro"/>
</dbReference>
<evidence type="ECO:0000259" key="7">
    <source>
        <dbReference type="Pfam" id="PF05199"/>
    </source>
</evidence>
<accession>A0A382DCJ9</accession>
<evidence type="ECO:0000256" key="1">
    <source>
        <dbReference type="ARBA" id="ARBA00001974"/>
    </source>
</evidence>
<dbReference type="Pfam" id="PF05199">
    <property type="entry name" value="GMC_oxred_C"/>
    <property type="match status" value="1"/>
</dbReference>
<protein>
    <recommendedName>
        <fullName evidence="9">Glucose-methanol-choline oxidoreductase C-terminal domain-containing protein</fullName>
    </recommendedName>
</protein>
<feature type="domain" description="Glucose-methanol-choline oxidoreductase N-terminal" evidence="6">
    <location>
        <begin position="45"/>
        <end position="275"/>
    </location>
</feature>
<keyword evidence="4" id="KW-0274">FAD</keyword>
<dbReference type="Pfam" id="PF00732">
    <property type="entry name" value="GMC_oxred_N"/>
    <property type="match status" value="1"/>
</dbReference>
<comment type="cofactor">
    <cofactor evidence="1">
        <name>FAD</name>
        <dbReference type="ChEBI" id="CHEBI:57692"/>
    </cofactor>
</comment>
<proteinExistence type="inferred from homology"/>
<dbReference type="GO" id="GO:0050660">
    <property type="term" value="F:flavin adenine dinucleotide binding"/>
    <property type="evidence" value="ECO:0007669"/>
    <property type="project" value="InterPro"/>
</dbReference>
<dbReference type="InterPro" id="IPR007867">
    <property type="entry name" value="GMC_OxRtase_C"/>
</dbReference>
<dbReference type="SUPFAM" id="SSF51905">
    <property type="entry name" value="FAD/NAD(P)-binding domain"/>
    <property type="match status" value="1"/>
</dbReference>
<dbReference type="InterPro" id="IPR000172">
    <property type="entry name" value="GMC_OxRdtase_N"/>
</dbReference>
<evidence type="ECO:0000313" key="8">
    <source>
        <dbReference type="EMBL" id="SVB35762.1"/>
    </source>
</evidence>
<keyword evidence="3" id="KW-0285">Flavoprotein</keyword>
<evidence type="ECO:0000256" key="3">
    <source>
        <dbReference type="ARBA" id="ARBA00022630"/>
    </source>
</evidence>
<evidence type="ECO:0000256" key="5">
    <source>
        <dbReference type="ARBA" id="ARBA00023002"/>
    </source>
</evidence>